<feature type="chain" id="PRO_5040731457" evidence="10">
    <location>
        <begin position="23"/>
        <end position="198"/>
    </location>
</feature>
<evidence type="ECO:0000256" key="10">
    <source>
        <dbReference type="SAM" id="SignalP"/>
    </source>
</evidence>
<dbReference type="PIRSF" id="PIRSF000005">
    <property type="entry name" value="Cytochrome_c4"/>
    <property type="match status" value="1"/>
</dbReference>
<evidence type="ECO:0000313" key="13">
    <source>
        <dbReference type="Proteomes" id="UP001139311"/>
    </source>
</evidence>
<keyword evidence="6" id="KW-0249">Electron transport</keyword>
<dbReference type="EMBL" id="JAJAQI010000001">
    <property type="protein sequence ID" value="MCB4820345.1"/>
    <property type="molecule type" value="Genomic_DNA"/>
</dbReference>
<feature type="binding site" description="covalent" evidence="8">
    <location>
        <position position="131"/>
    </location>
    <ligand>
        <name>heme c</name>
        <dbReference type="ChEBI" id="CHEBI:61717"/>
        <label>2</label>
    </ligand>
</feature>
<evidence type="ECO:0000256" key="6">
    <source>
        <dbReference type="ARBA" id="ARBA00022982"/>
    </source>
</evidence>
<dbReference type="Gene3D" id="1.10.760.10">
    <property type="entry name" value="Cytochrome c-like domain"/>
    <property type="match status" value="2"/>
</dbReference>
<keyword evidence="13" id="KW-1185">Reference proteome</keyword>
<evidence type="ECO:0000256" key="7">
    <source>
        <dbReference type="ARBA" id="ARBA00023004"/>
    </source>
</evidence>
<evidence type="ECO:0000256" key="8">
    <source>
        <dbReference type="PIRSR" id="PIRSR000005-1"/>
    </source>
</evidence>
<reference evidence="12" key="1">
    <citation type="submission" date="2021-10" db="EMBL/GenBank/DDBJ databases">
        <title>Roseicella aerolatum sp. nov., isolated from aerosols of e-waste dismantling site.</title>
        <authorList>
            <person name="Qin T."/>
        </authorList>
    </citation>
    <scope>NUCLEOTIDE SEQUENCE</scope>
    <source>
        <strain evidence="12">GB24</strain>
    </source>
</reference>
<comment type="caution">
    <text evidence="12">The sequence shown here is derived from an EMBL/GenBank/DDBJ whole genome shotgun (WGS) entry which is preliminary data.</text>
</comment>
<feature type="binding site" description="covalent" evidence="8">
    <location>
        <position position="41"/>
    </location>
    <ligand>
        <name>heme c</name>
        <dbReference type="ChEBI" id="CHEBI:61717"/>
        <label>1</label>
    </ligand>
</feature>
<evidence type="ECO:0000256" key="4">
    <source>
        <dbReference type="ARBA" id="ARBA00022723"/>
    </source>
</evidence>
<dbReference type="InterPro" id="IPR050597">
    <property type="entry name" value="Cytochrome_c_Oxidase_Subunit"/>
</dbReference>
<comment type="PTM">
    <text evidence="8">Binds 2 heme c groups covalently per subunit.</text>
</comment>
<gene>
    <name evidence="12" type="ORF">LHA35_01195</name>
</gene>
<dbReference type="GO" id="GO:0042597">
    <property type="term" value="C:periplasmic space"/>
    <property type="evidence" value="ECO:0007669"/>
    <property type="project" value="UniProtKB-SubCell"/>
</dbReference>
<keyword evidence="2" id="KW-0813">Transport</keyword>
<feature type="binding site" description="covalent" evidence="8">
    <location>
        <position position="134"/>
    </location>
    <ligand>
        <name>heme c</name>
        <dbReference type="ChEBI" id="CHEBI:61717"/>
        <label>2</label>
    </ligand>
</feature>
<dbReference type="InterPro" id="IPR036909">
    <property type="entry name" value="Cyt_c-like_dom_sf"/>
</dbReference>
<keyword evidence="4 9" id="KW-0479">Metal-binding</keyword>
<name>A0A9X1L8I7_9PROT</name>
<dbReference type="RefSeq" id="WP_226603462.1">
    <property type="nucleotide sequence ID" value="NZ_JAJAQI010000001.1"/>
</dbReference>
<feature type="domain" description="Cytochrome c" evidence="11">
    <location>
        <begin position="24"/>
        <end position="104"/>
    </location>
</feature>
<keyword evidence="5" id="KW-0574">Periplasm</keyword>
<protein>
    <submittedName>
        <fullName evidence="12">Cytochrome c4</fullName>
    </submittedName>
</protein>
<keyword evidence="7 9" id="KW-0408">Iron</keyword>
<dbReference type="Pfam" id="PF00034">
    <property type="entry name" value="Cytochrom_C"/>
    <property type="match status" value="2"/>
</dbReference>
<sequence>MTPVLLAAAVLAAAFSASPALASGDAARGAALAQERSCGGCHGAKGVSDQPNIPSLAGQQAEFITLQMILFRERLRDAPPMPDLSQGLSDQQVEDLAAFYASLPPGAPEDRSPQREAYSQAGARLAERLRCGVCHLPDYRGQAQVPRLNGQREDFLIHAMAGYRDGTRRGTDTNMNAVMYGVTDAEIAAIAHYLAHRP</sequence>
<dbReference type="SUPFAM" id="SSF46626">
    <property type="entry name" value="Cytochrome c"/>
    <property type="match status" value="2"/>
</dbReference>
<accession>A0A9X1L8I7</accession>
<evidence type="ECO:0000256" key="5">
    <source>
        <dbReference type="ARBA" id="ARBA00022764"/>
    </source>
</evidence>
<dbReference type="GO" id="GO:0020037">
    <property type="term" value="F:heme binding"/>
    <property type="evidence" value="ECO:0007669"/>
    <property type="project" value="InterPro"/>
</dbReference>
<feature type="signal peptide" evidence="10">
    <location>
        <begin position="1"/>
        <end position="22"/>
    </location>
</feature>
<keyword evidence="3 8" id="KW-0349">Heme</keyword>
<dbReference type="PANTHER" id="PTHR33751:SF9">
    <property type="entry name" value="CYTOCHROME C4"/>
    <property type="match status" value="1"/>
</dbReference>
<evidence type="ECO:0000256" key="3">
    <source>
        <dbReference type="ARBA" id="ARBA00022617"/>
    </source>
</evidence>
<dbReference type="InterPro" id="IPR024167">
    <property type="entry name" value="Cytochrome_c4-like"/>
</dbReference>
<keyword evidence="10" id="KW-0732">Signal</keyword>
<dbReference type="AlphaFoldDB" id="A0A9X1L8I7"/>
<dbReference type="InterPro" id="IPR009056">
    <property type="entry name" value="Cyt_c-like_dom"/>
</dbReference>
<evidence type="ECO:0000256" key="2">
    <source>
        <dbReference type="ARBA" id="ARBA00022448"/>
    </source>
</evidence>
<dbReference type="GO" id="GO:0005506">
    <property type="term" value="F:iron ion binding"/>
    <property type="evidence" value="ECO:0007669"/>
    <property type="project" value="InterPro"/>
</dbReference>
<feature type="binding site" description="axial binding residue" evidence="9">
    <location>
        <position position="135"/>
    </location>
    <ligand>
        <name>heme c</name>
        <dbReference type="ChEBI" id="CHEBI:61717"/>
        <label>2</label>
    </ligand>
    <ligandPart>
        <name>Fe</name>
        <dbReference type="ChEBI" id="CHEBI:18248"/>
    </ligandPart>
</feature>
<evidence type="ECO:0000256" key="9">
    <source>
        <dbReference type="PIRSR" id="PIRSR000005-2"/>
    </source>
</evidence>
<proteinExistence type="predicted"/>
<organism evidence="12 13">
    <name type="scientific">Roseicella aerolata</name>
    <dbReference type="NCBI Taxonomy" id="2883479"/>
    <lineage>
        <taxon>Bacteria</taxon>
        <taxon>Pseudomonadati</taxon>
        <taxon>Pseudomonadota</taxon>
        <taxon>Alphaproteobacteria</taxon>
        <taxon>Acetobacterales</taxon>
        <taxon>Roseomonadaceae</taxon>
        <taxon>Roseicella</taxon>
    </lineage>
</organism>
<feature type="domain" description="Cytochrome c" evidence="11">
    <location>
        <begin position="117"/>
        <end position="198"/>
    </location>
</feature>
<dbReference type="Proteomes" id="UP001139311">
    <property type="component" value="Unassembled WGS sequence"/>
</dbReference>
<feature type="binding site" description="axial binding residue" evidence="9">
    <location>
        <position position="175"/>
    </location>
    <ligand>
        <name>heme c</name>
        <dbReference type="ChEBI" id="CHEBI:61717"/>
        <label>2</label>
    </ligand>
    <ligandPart>
        <name>Fe</name>
        <dbReference type="ChEBI" id="CHEBI:18248"/>
    </ligandPart>
</feature>
<evidence type="ECO:0000313" key="12">
    <source>
        <dbReference type="EMBL" id="MCB4820345.1"/>
    </source>
</evidence>
<comment type="subcellular location">
    <subcellularLocation>
        <location evidence="1">Periplasm</location>
    </subcellularLocation>
</comment>
<dbReference type="PANTHER" id="PTHR33751">
    <property type="entry name" value="CBB3-TYPE CYTOCHROME C OXIDASE SUBUNIT FIXP"/>
    <property type="match status" value="1"/>
</dbReference>
<dbReference type="GO" id="GO:0009055">
    <property type="term" value="F:electron transfer activity"/>
    <property type="evidence" value="ECO:0007669"/>
    <property type="project" value="InterPro"/>
</dbReference>
<feature type="binding site" description="axial binding residue" evidence="9">
    <location>
        <position position="42"/>
    </location>
    <ligand>
        <name>heme c</name>
        <dbReference type="ChEBI" id="CHEBI:61717"/>
        <label>1</label>
    </ligand>
    <ligandPart>
        <name>Fe</name>
        <dbReference type="ChEBI" id="CHEBI:18248"/>
    </ligandPart>
</feature>
<dbReference type="PROSITE" id="PS51007">
    <property type="entry name" value="CYTC"/>
    <property type="match status" value="2"/>
</dbReference>
<evidence type="ECO:0000259" key="11">
    <source>
        <dbReference type="PROSITE" id="PS51007"/>
    </source>
</evidence>
<feature type="binding site" description="axial binding residue" evidence="9">
    <location>
        <position position="81"/>
    </location>
    <ligand>
        <name>heme c</name>
        <dbReference type="ChEBI" id="CHEBI:61717"/>
        <label>1</label>
    </ligand>
    <ligandPart>
        <name>Fe</name>
        <dbReference type="ChEBI" id="CHEBI:18248"/>
    </ligandPart>
</feature>
<evidence type="ECO:0000256" key="1">
    <source>
        <dbReference type="ARBA" id="ARBA00004418"/>
    </source>
</evidence>
<feature type="binding site" description="covalent" evidence="8">
    <location>
        <position position="38"/>
    </location>
    <ligand>
        <name>heme c</name>
        <dbReference type="ChEBI" id="CHEBI:61717"/>
        <label>1</label>
    </ligand>
</feature>